<evidence type="ECO:0000313" key="3">
    <source>
        <dbReference type="Proteomes" id="UP000627205"/>
    </source>
</evidence>
<proteinExistence type="predicted"/>
<sequence>MAENDAKAGENIRLALLLGSTREGRFCDTVAGWAARQIGRHADFALDIVDPALLDLPPHLERNCRPALAALKRRLDEAEAFVIVTPEYNHGYPAVLKQLIDSAYGVWQAKPVGFVSYGGLAGGVRAVEQLRQVFAEVHAMTVRNSVAFIDAWEQFDRNGNLVSPARAEQSMTMMLAQLRWWACALKQARRVQSYAEIAT</sequence>
<accession>A0A8J3F6L3</accession>
<name>A0A8J3F6L3_9BURK</name>
<reference evidence="2" key="1">
    <citation type="journal article" date="2014" name="Int. J. Syst. Evol. Microbiol.">
        <title>Complete genome sequence of Corynebacterium casei LMG S-19264T (=DSM 44701T), isolated from a smear-ripened cheese.</title>
        <authorList>
            <consortium name="US DOE Joint Genome Institute (JGI-PGF)"/>
            <person name="Walter F."/>
            <person name="Albersmeier A."/>
            <person name="Kalinowski J."/>
            <person name="Ruckert C."/>
        </authorList>
    </citation>
    <scope>NUCLEOTIDE SEQUENCE</scope>
    <source>
        <strain evidence="2">CCM 7664</strain>
    </source>
</reference>
<dbReference type="SUPFAM" id="SSF52218">
    <property type="entry name" value="Flavoproteins"/>
    <property type="match status" value="1"/>
</dbReference>
<dbReference type="Pfam" id="PF03358">
    <property type="entry name" value="FMN_red"/>
    <property type="match status" value="1"/>
</dbReference>
<dbReference type="RefSeq" id="WP_188420933.1">
    <property type="nucleotide sequence ID" value="NZ_BMDP01000002.1"/>
</dbReference>
<evidence type="ECO:0000313" key="2">
    <source>
        <dbReference type="EMBL" id="GGI54706.1"/>
    </source>
</evidence>
<gene>
    <name evidence="2" type="ORF">GCM10011430_18800</name>
</gene>
<dbReference type="InterPro" id="IPR050712">
    <property type="entry name" value="NAD(P)H-dep_reductase"/>
</dbReference>
<dbReference type="PANTHER" id="PTHR30543:SF21">
    <property type="entry name" value="NAD(P)H-DEPENDENT FMN REDUCTASE LOT6"/>
    <property type="match status" value="1"/>
</dbReference>
<dbReference type="InterPro" id="IPR005025">
    <property type="entry name" value="FMN_Rdtase-like_dom"/>
</dbReference>
<evidence type="ECO:0000259" key="1">
    <source>
        <dbReference type="Pfam" id="PF03358"/>
    </source>
</evidence>
<dbReference type="GO" id="GO:0016491">
    <property type="term" value="F:oxidoreductase activity"/>
    <property type="evidence" value="ECO:0007669"/>
    <property type="project" value="InterPro"/>
</dbReference>
<dbReference type="InterPro" id="IPR029039">
    <property type="entry name" value="Flavoprotein-like_sf"/>
</dbReference>
<organism evidence="2 3">
    <name type="scientific">Oxalicibacterium solurbis</name>
    <dbReference type="NCBI Taxonomy" id="69280"/>
    <lineage>
        <taxon>Bacteria</taxon>
        <taxon>Pseudomonadati</taxon>
        <taxon>Pseudomonadota</taxon>
        <taxon>Betaproteobacteria</taxon>
        <taxon>Burkholderiales</taxon>
        <taxon>Oxalobacteraceae</taxon>
        <taxon>Oxalicibacterium</taxon>
    </lineage>
</organism>
<dbReference type="GO" id="GO:0005829">
    <property type="term" value="C:cytosol"/>
    <property type="evidence" value="ECO:0007669"/>
    <property type="project" value="TreeGrafter"/>
</dbReference>
<protein>
    <submittedName>
        <fullName evidence="2">FMN reductase</fullName>
    </submittedName>
</protein>
<comment type="caution">
    <text evidence="2">The sequence shown here is derived from an EMBL/GenBank/DDBJ whole genome shotgun (WGS) entry which is preliminary data.</text>
</comment>
<reference evidence="2" key="2">
    <citation type="submission" date="2020-09" db="EMBL/GenBank/DDBJ databases">
        <authorList>
            <person name="Sun Q."/>
            <person name="Sedlacek I."/>
        </authorList>
    </citation>
    <scope>NUCLEOTIDE SEQUENCE</scope>
    <source>
        <strain evidence="2">CCM 7664</strain>
    </source>
</reference>
<dbReference type="AlphaFoldDB" id="A0A8J3F6L3"/>
<keyword evidence="3" id="KW-1185">Reference proteome</keyword>
<dbReference type="GO" id="GO:0010181">
    <property type="term" value="F:FMN binding"/>
    <property type="evidence" value="ECO:0007669"/>
    <property type="project" value="TreeGrafter"/>
</dbReference>
<dbReference type="Proteomes" id="UP000627205">
    <property type="component" value="Unassembled WGS sequence"/>
</dbReference>
<dbReference type="EMBL" id="BMDP01000002">
    <property type="protein sequence ID" value="GGI54706.1"/>
    <property type="molecule type" value="Genomic_DNA"/>
</dbReference>
<dbReference type="PANTHER" id="PTHR30543">
    <property type="entry name" value="CHROMATE REDUCTASE"/>
    <property type="match status" value="1"/>
</dbReference>
<dbReference type="Gene3D" id="3.40.50.360">
    <property type="match status" value="1"/>
</dbReference>
<feature type="domain" description="NADPH-dependent FMN reductase-like" evidence="1">
    <location>
        <begin position="13"/>
        <end position="151"/>
    </location>
</feature>